<keyword evidence="2" id="KW-1185">Reference proteome</keyword>
<dbReference type="InterPro" id="IPR021954">
    <property type="entry name" value="CRR7"/>
</dbReference>
<dbReference type="Pfam" id="PF12095">
    <property type="entry name" value="CRR7"/>
    <property type="match status" value="1"/>
</dbReference>
<evidence type="ECO:0008006" key="3">
    <source>
        <dbReference type="Google" id="ProtNLM"/>
    </source>
</evidence>
<proteinExistence type="predicted"/>
<evidence type="ECO:0000313" key="1">
    <source>
        <dbReference type="EMBL" id="GCE95606.1"/>
    </source>
</evidence>
<dbReference type="Proteomes" id="UP000326169">
    <property type="component" value="Unassembled WGS sequence"/>
</dbReference>
<dbReference type="InterPro" id="IPR038150">
    <property type="entry name" value="CRR7-like_sf"/>
</dbReference>
<dbReference type="GeneID" id="301684449"/>
<dbReference type="PANTHER" id="PTHR36803:SF1">
    <property type="entry name" value="PROTEIN CHLORORESPIRATORY REDUCTION 7, CHLOROPLASTIC"/>
    <property type="match status" value="1"/>
</dbReference>
<accession>A0A5M3TCI4</accession>
<dbReference type="Gene3D" id="3.90.940.40">
    <property type="entry name" value="Protein CHLORORESPIRATORY REDUCTION 7"/>
    <property type="match status" value="1"/>
</dbReference>
<dbReference type="PANTHER" id="PTHR36803">
    <property type="entry name" value="PROTEIN CHLORORESPIRATORY REDUCTION 7, CHLOROPLASTIC"/>
    <property type="match status" value="1"/>
</dbReference>
<comment type="caution">
    <text evidence="1">The sequence shown here is derived from an EMBL/GenBank/DDBJ whole genome shotgun (WGS) entry which is preliminary data.</text>
</comment>
<dbReference type="EMBL" id="BIMW01000143">
    <property type="protein sequence ID" value="GCE95606.1"/>
    <property type="molecule type" value="Genomic_DNA"/>
</dbReference>
<dbReference type="RefSeq" id="WP_006618866.1">
    <property type="nucleotide sequence ID" value="NZ_BIMW01000143.1"/>
</dbReference>
<gene>
    <name evidence="1" type="ORF">NIES46_36720</name>
</gene>
<reference evidence="1 2" key="1">
    <citation type="journal article" date="2019" name="J Genomics">
        <title>The Draft Genome of a Hydrogen-producing Cyanobacterium, Arthrospira platensis NIES-46.</title>
        <authorList>
            <person name="Suzuki S."/>
            <person name="Yamaguchi H."/>
            <person name="Kawachi M."/>
        </authorList>
    </citation>
    <scope>NUCLEOTIDE SEQUENCE [LARGE SCALE GENOMIC DNA]</scope>
    <source>
        <strain evidence="1 2">NIES-46</strain>
    </source>
</reference>
<organism evidence="1 2">
    <name type="scientific">Limnospira platensis NIES-46</name>
    <dbReference type="NCBI Taxonomy" id="1236695"/>
    <lineage>
        <taxon>Bacteria</taxon>
        <taxon>Bacillati</taxon>
        <taxon>Cyanobacteriota</taxon>
        <taxon>Cyanophyceae</taxon>
        <taxon>Oscillatoriophycideae</taxon>
        <taxon>Oscillatoriales</taxon>
        <taxon>Sirenicapillariaceae</taxon>
        <taxon>Limnospira</taxon>
    </lineage>
</organism>
<sequence>MADSLMYQEDHFVVLEPNQPEQLMTVAELTDKLQAILAQLQDDLPRELQKFPTPSQQAQYLINTCCDLDLGPGKYLQWYAVRLEKGNPE</sequence>
<evidence type="ECO:0000313" key="2">
    <source>
        <dbReference type="Proteomes" id="UP000326169"/>
    </source>
</evidence>
<name>A0A5M3TCI4_LIMPL</name>
<protein>
    <recommendedName>
        <fullName evidence="3">Chlororespiratory reduction protein 7</fullName>
    </recommendedName>
</protein>